<organism evidence="6 7">
    <name type="scientific">Trema orientale</name>
    <name type="common">Charcoal tree</name>
    <name type="synonym">Celtis orientalis</name>
    <dbReference type="NCBI Taxonomy" id="63057"/>
    <lineage>
        <taxon>Eukaryota</taxon>
        <taxon>Viridiplantae</taxon>
        <taxon>Streptophyta</taxon>
        <taxon>Embryophyta</taxon>
        <taxon>Tracheophyta</taxon>
        <taxon>Spermatophyta</taxon>
        <taxon>Magnoliopsida</taxon>
        <taxon>eudicotyledons</taxon>
        <taxon>Gunneridae</taxon>
        <taxon>Pentapetalae</taxon>
        <taxon>rosids</taxon>
        <taxon>fabids</taxon>
        <taxon>Rosales</taxon>
        <taxon>Cannabaceae</taxon>
        <taxon>Trema</taxon>
    </lineage>
</organism>
<dbReference type="GO" id="GO:0031213">
    <property type="term" value="C:RSF complex"/>
    <property type="evidence" value="ECO:0007669"/>
    <property type="project" value="InterPro"/>
</dbReference>
<dbReference type="PANTHER" id="PTHR14296">
    <property type="entry name" value="REMODELING AND SPACING FACTOR 1"/>
    <property type="match status" value="1"/>
</dbReference>
<evidence type="ECO:0000313" key="6">
    <source>
        <dbReference type="EMBL" id="PON93310.1"/>
    </source>
</evidence>
<feature type="compositionally biased region" description="Basic and acidic residues" evidence="3">
    <location>
        <begin position="475"/>
        <end position="484"/>
    </location>
</feature>
<feature type="compositionally biased region" description="Polar residues" evidence="3">
    <location>
        <begin position="676"/>
        <end position="691"/>
    </location>
</feature>
<comment type="caution">
    <text evidence="6">The sequence shown here is derived from an EMBL/GenBank/DDBJ whole genome shotgun (WGS) entry which is preliminary data.</text>
</comment>
<evidence type="ECO:0000259" key="4">
    <source>
        <dbReference type="Pfam" id="PF02791"/>
    </source>
</evidence>
<accession>A0A2P5F6A6</accession>
<dbReference type="Proteomes" id="UP000237000">
    <property type="component" value="Unassembled WGS sequence"/>
</dbReference>
<dbReference type="InterPro" id="IPR018501">
    <property type="entry name" value="DDT_dom"/>
</dbReference>
<feature type="region of interest" description="Disordered" evidence="3">
    <location>
        <begin position="450"/>
        <end position="699"/>
    </location>
</feature>
<evidence type="ECO:0000259" key="5">
    <source>
        <dbReference type="Pfam" id="PF15612"/>
    </source>
</evidence>
<name>A0A2P5F6A6_TREOI</name>
<feature type="compositionally biased region" description="Pro residues" evidence="3">
    <location>
        <begin position="1"/>
        <end position="11"/>
    </location>
</feature>
<protein>
    <submittedName>
        <fullName evidence="6">DDT domain containing protein</fullName>
    </submittedName>
</protein>
<reference evidence="7" key="1">
    <citation type="submission" date="2016-06" db="EMBL/GenBank/DDBJ databases">
        <title>Parallel loss of symbiosis genes in relatives of nitrogen-fixing non-legume Parasponia.</title>
        <authorList>
            <person name="Van Velzen R."/>
            <person name="Holmer R."/>
            <person name="Bu F."/>
            <person name="Rutten L."/>
            <person name="Van Zeijl A."/>
            <person name="Liu W."/>
            <person name="Santuari L."/>
            <person name="Cao Q."/>
            <person name="Sharma T."/>
            <person name="Shen D."/>
            <person name="Roswanjaya Y."/>
            <person name="Wardhani T."/>
            <person name="Kalhor M.S."/>
            <person name="Jansen J."/>
            <person name="Van den Hoogen J."/>
            <person name="Gungor B."/>
            <person name="Hartog M."/>
            <person name="Hontelez J."/>
            <person name="Verver J."/>
            <person name="Yang W.-C."/>
            <person name="Schijlen E."/>
            <person name="Repin R."/>
            <person name="Schilthuizen M."/>
            <person name="Schranz E."/>
            <person name="Heidstra R."/>
            <person name="Miyata K."/>
            <person name="Fedorova E."/>
            <person name="Kohlen W."/>
            <person name="Bisseling T."/>
            <person name="Smit S."/>
            <person name="Geurts R."/>
        </authorList>
    </citation>
    <scope>NUCLEOTIDE SEQUENCE [LARGE SCALE GENOMIC DNA]</scope>
    <source>
        <strain evidence="7">cv. RG33-2</strain>
    </source>
</reference>
<evidence type="ECO:0000313" key="7">
    <source>
        <dbReference type="Proteomes" id="UP000237000"/>
    </source>
</evidence>
<dbReference type="InterPro" id="IPR028942">
    <property type="entry name" value="WHIM1_dom"/>
</dbReference>
<dbReference type="InterPro" id="IPR028938">
    <property type="entry name" value="Rsf1-like"/>
</dbReference>
<feature type="domain" description="WHIM1" evidence="5">
    <location>
        <begin position="225"/>
        <end position="255"/>
    </location>
</feature>
<dbReference type="GO" id="GO:0006355">
    <property type="term" value="P:regulation of DNA-templated transcription"/>
    <property type="evidence" value="ECO:0007669"/>
    <property type="project" value="InterPro"/>
</dbReference>
<feature type="domain" description="DDT" evidence="4">
    <location>
        <begin position="134"/>
        <end position="179"/>
    </location>
</feature>
<dbReference type="Pfam" id="PF15612">
    <property type="entry name" value="WHIM1"/>
    <property type="match status" value="1"/>
</dbReference>
<evidence type="ECO:0000256" key="1">
    <source>
        <dbReference type="ARBA" id="ARBA00004123"/>
    </source>
</evidence>
<keyword evidence="7" id="KW-1185">Reference proteome</keyword>
<dbReference type="Pfam" id="PF02791">
    <property type="entry name" value="DDT"/>
    <property type="match status" value="1"/>
</dbReference>
<dbReference type="InParanoid" id="A0A2P5F6A6"/>
<keyword evidence="2" id="KW-0539">Nucleus</keyword>
<proteinExistence type="predicted"/>
<dbReference type="FunCoup" id="A0A2P5F6A6">
    <property type="interactions" value="2301"/>
</dbReference>
<dbReference type="AlphaFoldDB" id="A0A2P5F6A6"/>
<feature type="compositionally biased region" description="Acidic residues" evidence="3">
    <location>
        <begin position="541"/>
        <end position="573"/>
    </location>
</feature>
<dbReference type="STRING" id="63057.A0A2P5F6A6"/>
<feature type="compositionally biased region" description="Basic and acidic residues" evidence="3">
    <location>
        <begin position="625"/>
        <end position="641"/>
    </location>
</feature>
<dbReference type="EMBL" id="JXTC01000059">
    <property type="protein sequence ID" value="PON93310.1"/>
    <property type="molecule type" value="Genomic_DNA"/>
</dbReference>
<dbReference type="PANTHER" id="PTHR14296:SF3">
    <property type="entry name" value="DIKAR, ISOFORM F"/>
    <property type="match status" value="1"/>
</dbReference>
<feature type="region of interest" description="Disordered" evidence="3">
    <location>
        <begin position="1"/>
        <end position="117"/>
    </location>
</feature>
<feature type="compositionally biased region" description="Polar residues" evidence="3">
    <location>
        <begin position="451"/>
        <end position="463"/>
    </location>
</feature>
<feature type="compositionally biased region" description="Polar residues" evidence="3">
    <location>
        <begin position="21"/>
        <end position="36"/>
    </location>
</feature>
<feature type="compositionally biased region" description="Acidic residues" evidence="3">
    <location>
        <begin position="504"/>
        <end position="524"/>
    </location>
</feature>
<gene>
    <name evidence="6" type="ORF">TorRG33x02_108810</name>
</gene>
<feature type="region of interest" description="Disordered" evidence="3">
    <location>
        <begin position="740"/>
        <end position="763"/>
    </location>
</feature>
<dbReference type="OrthoDB" id="303107at2759"/>
<feature type="compositionally biased region" description="Basic and acidic residues" evidence="3">
    <location>
        <begin position="585"/>
        <end position="595"/>
    </location>
</feature>
<evidence type="ECO:0000256" key="3">
    <source>
        <dbReference type="SAM" id="MobiDB-lite"/>
    </source>
</evidence>
<comment type="subcellular location">
    <subcellularLocation>
        <location evidence="1">Nucleus</location>
    </subcellularLocation>
</comment>
<feature type="compositionally biased region" description="Polar residues" evidence="3">
    <location>
        <begin position="97"/>
        <end position="108"/>
    </location>
</feature>
<sequence length="763" mass="86988">MSREASPPPIPADRSSDHSKPQNGTSTPQNDTTTATPPGPPLSRSNRPSRACTIRTAARLYAAAQPAAEQRRLKALKKKKKEEEEERRQDGEEGASPQHQQQCSSSKIVTPLVEPPPASQVPRWTLRSMWELASVLNFLHVFRPLLNISAEFSAEEFETALLTPNDTLSDIHIPLLKAIPPVTRMALTRDTWVTVLCRKLRDWWHWVADGDLPIVASHGVEIELYKTLDPGVRVVILKALCDIRVEQDDIRNYIDNSVKRGVQLSTFRKERIGGDSHGISYWYEDDELVGHRLYREIRKFEVKKAKAKGSHIPLKASYQWETVATNFDEFQYVSEKLFSSTNRTEASLGKKLKIDMLPEIEKVHKRKEKLLKKQHRQALLLDNFYNMDGLAPGRSLRDRKPVTYTFDDYDRSINEAIKITKRKQPSPEASYKREGIGKLEVSVNGKWTGPSHASQHVSFSALSPKSPDYDDADEDNKSDLMDRSIRRRQRPQRYSEKEFVEAVSDNDADFDSDDDIVGEAIYDEEYLRQRKQRRKFSSSSEGDEEYRWEEENPEEEDEEEEEEESLSISEDSDEPQKFKKLPGRTRREAKLRSVDDLQSGLRRSKRATRNRINYRQYEVSESEAESMKPEKSNASDEHTDPSENGEFSMGTQDSDGNDDDQEMKAVEPVESYPETVENQQNPPPEKSSSLGQDEMEGIQKRRFLDLNEIATGDLNEIATGDLNEIATGDLNEIAPGDLNEVAPGSSFDDGTNTIMKDDDTEDF</sequence>
<feature type="compositionally biased region" description="Low complexity" evidence="3">
    <location>
        <begin position="55"/>
        <end position="68"/>
    </location>
</feature>
<evidence type="ECO:0000256" key="2">
    <source>
        <dbReference type="ARBA" id="ARBA00023242"/>
    </source>
</evidence>